<dbReference type="GO" id="GO:0072380">
    <property type="term" value="C:TRC complex"/>
    <property type="evidence" value="ECO:0007669"/>
    <property type="project" value="TreeGrafter"/>
</dbReference>
<dbReference type="GO" id="GO:0060090">
    <property type="term" value="F:molecular adaptor activity"/>
    <property type="evidence" value="ECO:0007669"/>
    <property type="project" value="TreeGrafter"/>
</dbReference>
<feature type="repeat" description="TPR" evidence="4">
    <location>
        <begin position="205"/>
        <end position="238"/>
    </location>
</feature>
<dbReference type="RefSeq" id="XP_004178035.1">
    <property type="nucleotide sequence ID" value="XM_004177987.1"/>
</dbReference>
<dbReference type="Pfam" id="PF16546">
    <property type="entry name" value="SGTA_dimer"/>
    <property type="match status" value="1"/>
</dbReference>
<dbReference type="InterPro" id="IPR032374">
    <property type="entry name" value="SGTA_dimer"/>
</dbReference>
<evidence type="ECO:0000256" key="3">
    <source>
        <dbReference type="ARBA" id="ARBA00022803"/>
    </source>
</evidence>
<dbReference type="PANTHER" id="PTHR45831:SF2">
    <property type="entry name" value="LD24721P"/>
    <property type="match status" value="1"/>
</dbReference>
<evidence type="ECO:0000256" key="5">
    <source>
        <dbReference type="SAM" id="MobiDB-lite"/>
    </source>
</evidence>
<dbReference type="OrthoDB" id="2335338at2759"/>
<dbReference type="AlphaFoldDB" id="I2GWL4"/>
<dbReference type="PANTHER" id="PTHR45831">
    <property type="entry name" value="LD24721P"/>
    <property type="match status" value="1"/>
</dbReference>
<dbReference type="SMART" id="SM00028">
    <property type="entry name" value="TPR"/>
    <property type="match status" value="3"/>
</dbReference>
<evidence type="ECO:0000256" key="4">
    <source>
        <dbReference type="PROSITE-ProRule" id="PRU00339"/>
    </source>
</evidence>
<gene>
    <name evidence="7" type="primary">TBLA0A07270</name>
    <name evidence="7" type="ORF">TBLA_0A07270</name>
</gene>
<proteinExistence type="inferred from homology"/>
<dbReference type="Gene3D" id="1.20.5.420">
    <property type="entry name" value="Immunoglobulin FC, subunit C"/>
    <property type="match status" value="1"/>
</dbReference>
<dbReference type="GeneID" id="14492680"/>
<dbReference type="KEGG" id="tbl:TBLA_0A07270"/>
<dbReference type="GO" id="GO:0006620">
    <property type="term" value="P:post-translational protein targeting to endoplasmic reticulum membrane"/>
    <property type="evidence" value="ECO:0007669"/>
    <property type="project" value="TreeGrafter"/>
</dbReference>
<evidence type="ECO:0000256" key="1">
    <source>
        <dbReference type="ARBA" id="ARBA00008175"/>
    </source>
</evidence>
<comment type="similarity">
    <text evidence="1">Belongs to the SGT family.</text>
</comment>
<sequence>MSTTQINDKDVACLIVNFLENVISKKEISQDNIDSLNVAIDCIQQCYNLNEAYISSSLILKFSKSDLTSILNNFAKNNYKNITSTKETTPLTLEPSSLNESVKKNQSNISNDNNEKISINLNDTSKNNFSDKDKQIADTFKDEGNRLMFSEDYKKAIECYTNAISKYPCDPIYYSNRSVAYLKVNDYESAINDANFCISIDANFSKAYIRLANIKVQQHQYIDALDYYKKFIELNKDSVPEKITREFEDLKLKVQTDISLREISNDHSNNNYNENSYNSTKNSPDIGSILGDGFAALLSNPMLQQMIFKIIQNNPDAAKNIGYVLANPAMKNLLQNFKNGSAFDKKLFMDLLDSLLNPNSNTNTNPNNNSNTT</sequence>
<keyword evidence="3 4" id="KW-0802">TPR repeat</keyword>
<evidence type="ECO:0000259" key="6">
    <source>
        <dbReference type="Pfam" id="PF16546"/>
    </source>
</evidence>
<dbReference type="InterPro" id="IPR019734">
    <property type="entry name" value="TPR_rpt"/>
</dbReference>
<organism evidence="7 8">
    <name type="scientific">Henningerozyma blattae (strain ATCC 34711 / CBS 6284 / DSM 70876 / NBRC 10599 / NRRL Y-10934 / UCD 77-7)</name>
    <name type="common">Yeast</name>
    <name type="synonym">Tetrapisispora blattae</name>
    <dbReference type="NCBI Taxonomy" id="1071380"/>
    <lineage>
        <taxon>Eukaryota</taxon>
        <taxon>Fungi</taxon>
        <taxon>Dikarya</taxon>
        <taxon>Ascomycota</taxon>
        <taxon>Saccharomycotina</taxon>
        <taxon>Saccharomycetes</taxon>
        <taxon>Saccharomycetales</taxon>
        <taxon>Saccharomycetaceae</taxon>
        <taxon>Henningerozyma</taxon>
    </lineage>
</organism>
<feature type="repeat" description="TPR" evidence="4">
    <location>
        <begin position="137"/>
        <end position="170"/>
    </location>
</feature>
<dbReference type="GO" id="GO:0016020">
    <property type="term" value="C:membrane"/>
    <property type="evidence" value="ECO:0007669"/>
    <property type="project" value="TreeGrafter"/>
</dbReference>
<dbReference type="HOGENOM" id="CLU_044224_1_1_1"/>
<feature type="domain" description="SGTA homodimerisation" evidence="6">
    <location>
        <begin position="7"/>
        <end position="72"/>
    </location>
</feature>
<evidence type="ECO:0000256" key="2">
    <source>
        <dbReference type="ARBA" id="ARBA00022737"/>
    </source>
</evidence>
<keyword evidence="8" id="KW-1185">Reference proteome</keyword>
<dbReference type="InterPro" id="IPR047150">
    <property type="entry name" value="SGT"/>
</dbReference>
<accession>I2GWL4</accession>
<dbReference type="OMA" id="ANFCISI"/>
<protein>
    <recommendedName>
        <fullName evidence="6">SGTA homodimerisation domain-containing protein</fullName>
    </recommendedName>
</protein>
<evidence type="ECO:0000313" key="8">
    <source>
        <dbReference type="Proteomes" id="UP000002866"/>
    </source>
</evidence>
<dbReference type="Proteomes" id="UP000002866">
    <property type="component" value="Chromosome 1"/>
</dbReference>
<dbReference type="InterPro" id="IPR011990">
    <property type="entry name" value="TPR-like_helical_dom_sf"/>
</dbReference>
<reference evidence="7 8" key="1">
    <citation type="journal article" date="2011" name="Proc. Natl. Acad. Sci. U.S.A.">
        <title>Evolutionary erosion of yeast sex chromosomes by mating-type switching accidents.</title>
        <authorList>
            <person name="Gordon J.L."/>
            <person name="Armisen D."/>
            <person name="Proux-Wera E."/>
            <person name="Oheigeartaigh S.S."/>
            <person name="Byrne K.P."/>
            <person name="Wolfe K.H."/>
        </authorList>
    </citation>
    <scope>NUCLEOTIDE SEQUENCE [LARGE SCALE GENOMIC DNA]</scope>
    <source>
        <strain evidence="8">ATCC 34711 / CBS 6284 / DSM 70876 / NBRC 10599 / NRRL Y-10934 / UCD 77-7</strain>
    </source>
</reference>
<dbReference type="Gene3D" id="1.25.40.10">
    <property type="entry name" value="Tetratricopeptide repeat domain"/>
    <property type="match status" value="1"/>
</dbReference>
<dbReference type="Pfam" id="PF13181">
    <property type="entry name" value="TPR_8"/>
    <property type="match status" value="1"/>
</dbReference>
<feature type="region of interest" description="Disordered" evidence="5">
    <location>
        <begin position="91"/>
        <end position="122"/>
    </location>
</feature>
<name>I2GWL4_HENB6</name>
<dbReference type="PROSITE" id="PS50005">
    <property type="entry name" value="TPR"/>
    <property type="match status" value="2"/>
</dbReference>
<evidence type="ECO:0000313" key="7">
    <source>
        <dbReference type="EMBL" id="CCH58516.1"/>
    </source>
</evidence>
<dbReference type="InParanoid" id="I2GWL4"/>
<dbReference type="SUPFAM" id="SSF48452">
    <property type="entry name" value="TPR-like"/>
    <property type="match status" value="1"/>
</dbReference>
<dbReference type="STRING" id="1071380.I2GWL4"/>
<keyword evidence="2" id="KW-0677">Repeat</keyword>
<dbReference type="EMBL" id="HE806316">
    <property type="protein sequence ID" value="CCH58516.1"/>
    <property type="molecule type" value="Genomic_DNA"/>
</dbReference>
<dbReference type="eggNOG" id="KOG0553">
    <property type="taxonomic scope" value="Eukaryota"/>
</dbReference>